<reference evidence="2 3" key="1">
    <citation type="journal article" date="2012" name="Nature">
        <title>Repeated polyploidization of Gossypium genomes and the evolution of spinnable cotton fibres.</title>
        <authorList>
            <person name="Paterson A.H."/>
            <person name="Wendel J.F."/>
            <person name="Gundlach H."/>
            <person name="Guo H."/>
            <person name="Jenkins J."/>
            <person name="Jin D."/>
            <person name="Llewellyn D."/>
            <person name="Showmaker K.C."/>
            <person name="Shu S."/>
            <person name="Udall J."/>
            <person name="Yoo M.J."/>
            <person name="Byers R."/>
            <person name="Chen W."/>
            <person name="Doron-Faigenboim A."/>
            <person name="Duke M.V."/>
            <person name="Gong L."/>
            <person name="Grimwood J."/>
            <person name="Grover C."/>
            <person name="Grupp K."/>
            <person name="Hu G."/>
            <person name="Lee T.H."/>
            <person name="Li J."/>
            <person name="Lin L."/>
            <person name="Liu T."/>
            <person name="Marler B.S."/>
            <person name="Page J.T."/>
            <person name="Roberts A.W."/>
            <person name="Romanel E."/>
            <person name="Sanders W.S."/>
            <person name="Szadkowski E."/>
            <person name="Tan X."/>
            <person name="Tang H."/>
            <person name="Xu C."/>
            <person name="Wang J."/>
            <person name="Wang Z."/>
            <person name="Zhang D."/>
            <person name="Zhang L."/>
            <person name="Ashrafi H."/>
            <person name="Bedon F."/>
            <person name="Bowers J.E."/>
            <person name="Brubaker C.L."/>
            <person name="Chee P.W."/>
            <person name="Das S."/>
            <person name="Gingle A.R."/>
            <person name="Haigler C.H."/>
            <person name="Harker D."/>
            <person name="Hoffmann L.V."/>
            <person name="Hovav R."/>
            <person name="Jones D.C."/>
            <person name="Lemke C."/>
            <person name="Mansoor S."/>
            <person name="ur Rahman M."/>
            <person name="Rainville L.N."/>
            <person name="Rambani A."/>
            <person name="Reddy U.K."/>
            <person name="Rong J.K."/>
            <person name="Saranga Y."/>
            <person name="Scheffler B.E."/>
            <person name="Scheffler J.A."/>
            <person name="Stelly D.M."/>
            <person name="Triplett B.A."/>
            <person name="Van Deynze A."/>
            <person name="Vaslin M.F."/>
            <person name="Waghmare V.N."/>
            <person name="Walford S.A."/>
            <person name="Wright R.J."/>
            <person name="Zaki E.A."/>
            <person name="Zhang T."/>
            <person name="Dennis E.S."/>
            <person name="Mayer K.F."/>
            <person name="Peterson D.G."/>
            <person name="Rokhsar D.S."/>
            <person name="Wang X."/>
            <person name="Schmutz J."/>
        </authorList>
    </citation>
    <scope>NUCLEOTIDE SEQUENCE [LARGE SCALE GENOMIC DNA]</scope>
</reference>
<keyword evidence="3" id="KW-1185">Reference proteome</keyword>
<feature type="coiled-coil region" evidence="1">
    <location>
        <begin position="70"/>
        <end position="112"/>
    </location>
</feature>
<evidence type="ECO:0000256" key="1">
    <source>
        <dbReference type="SAM" id="Coils"/>
    </source>
</evidence>
<dbReference type="STRING" id="29730.A0A0D2RFA1"/>
<dbReference type="PANTHER" id="PTHR36734:SF1">
    <property type="entry name" value="OS02G0815300 PROTEIN"/>
    <property type="match status" value="1"/>
</dbReference>
<dbReference type="GO" id="GO:0009534">
    <property type="term" value="C:chloroplast thylakoid"/>
    <property type="evidence" value="ECO:0007669"/>
    <property type="project" value="TreeGrafter"/>
</dbReference>
<keyword evidence="1" id="KW-0175">Coiled coil</keyword>
<gene>
    <name evidence="2" type="ORF">B456_003G019400</name>
</gene>
<dbReference type="Gramene" id="KJB17855">
    <property type="protein sequence ID" value="KJB17855"/>
    <property type="gene ID" value="B456_003G019400"/>
</dbReference>
<dbReference type="OMA" id="HQIRCKT"/>
<dbReference type="Proteomes" id="UP000032304">
    <property type="component" value="Chromosome 3"/>
</dbReference>
<organism evidence="2 3">
    <name type="scientific">Gossypium raimondii</name>
    <name type="common">Peruvian cotton</name>
    <name type="synonym">Gossypium klotzschianum subsp. raimondii</name>
    <dbReference type="NCBI Taxonomy" id="29730"/>
    <lineage>
        <taxon>Eukaryota</taxon>
        <taxon>Viridiplantae</taxon>
        <taxon>Streptophyta</taxon>
        <taxon>Embryophyta</taxon>
        <taxon>Tracheophyta</taxon>
        <taxon>Spermatophyta</taxon>
        <taxon>Magnoliopsida</taxon>
        <taxon>eudicotyledons</taxon>
        <taxon>Gunneridae</taxon>
        <taxon>Pentapetalae</taxon>
        <taxon>rosids</taxon>
        <taxon>malvids</taxon>
        <taxon>Malvales</taxon>
        <taxon>Malvaceae</taxon>
        <taxon>Malvoideae</taxon>
        <taxon>Gossypium</taxon>
    </lineage>
</organism>
<dbReference type="PANTHER" id="PTHR36734">
    <property type="entry name" value="YCF37-LIKE PROTEIN"/>
    <property type="match status" value="1"/>
</dbReference>
<dbReference type="KEGG" id="gra:105787581"/>
<evidence type="ECO:0008006" key="4">
    <source>
        <dbReference type="Google" id="ProtNLM"/>
    </source>
</evidence>
<sequence>MAFTISPPVLHSLSVRRVRDALPGRSVKAQVSKPAPTVSLPNRRQLLFFLTATTALTVKEPPSKAEDIPLFGLRKKLKKAEEEAAEIVKEGIQTAENGLETAEIEIKTAEKEIESSVTFGALVQAGAVAGAELLGVVAATSFVNGILGADPQKS</sequence>
<accession>A0A0D2RFA1</accession>
<evidence type="ECO:0000313" key="3">
    <source>
        <dbReference type="Proteomes" id="UP000032304"/>
    </source>
</evidence>
<dbReference type="AlphaFoldDB" id="A0A0D2RFA1"/>
<dbReference type="eggNOG" id="ENOG502S113">
    <property type="taxonomic scope" value="Eukaryota"/>
</dbReference>
<protein>
    <recommendedName>
        <fullName evidence="4">Synechocystis YCF37</fullName>
    </recommendedName>
</protein>
<name>A0A0D2RFA1_GOSRA</name>
<dbReference type="OrthoDB" id="782330at2759"/>
<dbReference type="EMBL" id="CM001742">
    <property type="protein sequence ID" value="KJB17855.1"/>
    <property type="molecule type" value="Genomic_DNA"/>
</dbReference>
<evidence type="ECO:0000313" key="2">
    <source>
        <dbReference type="EMBL" id="KJB17855.1"/>
    </source>
</evidence>
<proteinExistence type="predicted"/>